<evidence type="ECO:0000256" key="1">
    <source>
        <dbReference type="ARBA" id="ARBA00010871"/>
    </source>
</evidence>
<evidence type="ECO:0000313" key="6">
    <source>
        <dbReference type="Proteomes" id="UP000694287"/>
    </source>
</evidence>
<gene>
    <name evidence="5" type="ORF">I4I81_06725</name>
</gene>
<proteinExistence type="inferred from homology"/>
<dbReference type="PROSITE" id="PS50975">
    <property type="entry name" value="ATP_GRASP"/>
    <property type="match status" value="1"/>
</dbReference>
<evidence type="ECO:0000256" key="2">
    <source>
        <dbReference type="ARBA" id="ARBA00022598"/>
    </source>
</evidence>
<dbReference type="PANTHER" id="PTHR23132">
    <property type="entry name" value="D-ALANINE--D-ALANINE LIGASE"/>
    <property type="match status" value="1"/>
</dbReference>
<dbReference type="InterPro" id="IPR011095">
    <property type="entry name" value="Dala_Dala_lig_C"/>
</dbReference>
<comment type="similarity">
    <text evidence="1">Belongs to the D-alanine--D-alanine ligase family.</text>
</comment>
<keyword evidence="3" id="KW-0067">ATP-binding</keyword>
<keyword evidence="3" id="KW-0547">Nucleotide-binding</keyword>
<dbReference type="Proteomes" id="UP000694287">
    <property type="component" value="Unassembled WGS sequence"/>
</dbReference>
<protein>
    <submittedName>
        <fullName evidence="5">D-alanine--D-alanine ligase</fullName>
    </submittedName>
</protein>
<organism evidence="5 6">
    <name type="scientific">Pseudonocardia abyssalis</name>
    <dbReference type="NCBI Taxonomy" id="2792008"/>
    <lineage>
        <taxon>Bacteria</taxon>
        <taxon>Bacillati</taxon>
        <taxon>Actinomycetota</taxon>
        <taxon>Actinomycetes</taxon>
        <taxon>Pseudonocardiales</taxon>
        <taxon>Pseudonocardiaceae</taxon>
        <taxon>Pseudonocardia</taxon>
    </lineage>
</organism>
<evidence type="ECO:0000256" key="3">
    <source>
        <dbReference type="PROSITE-ProRule" id="PRU00409"/>
    </source>
</evidence>
<evidence type="ECO:0000259" key="4">
    <source>
        <dbReference type="PROSITE" id="PS50975"/>
    </source>
</evidence>
<dbReference type="PANTHER" id="PTHR23132:SF23">
    <property type="entry name" value="D-ALANINE--D-ALANINE LIGASE B"/>
    <property type="match status" value="1"/>
</dbReference>
<reference evidence="5 6" key="1">
    <citation type="submission" date="2020-11" db="EMBL/GenBank/DDBJ databases">
        <title>Pseudonocardia abyssalis sp. nov. and Pseudonocardia oceani sp. nov., description and phylogenomic analysis of two novel actinomycetes isolated from the deep Southern Ocean.</title>
        <authorList>
            <person name="Parra J."/>
        </authorList>
    </citation>
    <scope>NUCLEOTIDE SEQUENCE [LARGE SCALE GENOMIC DNA]</scope>
    <source>
        <strain evidence="5 6">KRD-168</strain>
    </source>
</reference>
<dbReference type="RefSeq" id="WP_226363793.1">
    <property type="nucleotide sequence ID" value="NZ_JADQDJ010000184.1"/>
</dbReference>
<dbReference type="Pfam" id="PF07478">
    <property type="entry name" value="Dala_Dala_lig_C"/>
    <property type="match status" value="1"/>
</dbReference>
<comment type="caution">
    <text evidence="5">The sequence shown here is derived from an EMBL/GenBank/DDBJ whole genome shotgun (WGS) entry which is preliminary data.</text>
</comment>
<sequence length="338" mass="36110">MPVHVLHLVGSAVDDAFCDLSCLYARDALHAVTDPRRYRHSVAHVGPDGRWRFPSDLERTSIAAAVPMTPGGAVAYLAALDVDLVLPQMFCRPGMTSYRALFDVLRIPYLGNTAEVMALAAHKGRAKAVVAAAGVAVPTGELLRPGDRPTVAVPAVVKPVDADNSDGVALVTDVARFDDALAGAFAHSSEVLVESYVELGREVRCGIVVSDGELRCLPLEEYALDRVRTRADKLGRDADGDLYLVAKDPTRSWIVDPGDPVTSAVHDAARRCFAALGCRHYGLFDFRVDPDGRPWFLEAGPYCSYASTSVVTVMARAAGIALPELFAMGVAQALAGPR</sequence>
<keyword evidence="2 5" id="KW-0436">Ligase</keyword>
<keyword evidence="6" id="KW-1185">Reference proteome</keyword>
<dbReference type="InterPro" id="IPR011761">
    <property type="entry name" value="ATP-grasp"/>
</dbReference>
<name>A0ABS6UNZ5_9PSEU</name>
<accession>A0ABS6UNZ5</accession>
<feature type="domain" description="ATP-grasp" evidence="4">
    <location>
        <begin position="127"/>
        <end position="331"/>
    </location>
</feature>
<evidence type="ECO:0000313" key="5">
    <source>
        <dbReference type="EMBL" id="MBW0133947.1"/>
    </source>
</evidence>
<dbReference type="EMBL" id="JADQDK010000001">
    <property type="protein sequence ID" value="MBW0133947.1"/>
    <property type="molecule type" value="Genomic_DNA"/>
</dbReference>
<dbReference type="GO" id="GO:0016874">
    <property type="term" value="F:ligase activity"/>
    <property type="evidence" value="ECO:0007669"/>
    <property type="project" value="UniProtKB-KW"/>
</dbReference>